<reference evidence="2 3" key="1">
    <citation type="submission" date="2024-06" db="EMBL/GenBank/DDBJ databases">
        <title>The Natural Products Discovery Center: Release of the First 8490 Sequenced Strains for Exploring Actinobacteria Biosynthetic Diversity.</title>
        <authorList>
            <person name="Kalkreuter E."/>
            <person name="Kautsar S.A."/>
            <person name="Yang D."/>
            <person name="Bader C.D."/>
            <person name="Teijaro C.N."/>
            <person name="Fluegel L."/>
            <person name="Davis C.M."/>
            <person name="Simpson J.R."/>
            <person name="Lauterbach L."/>
            <person name="Steele A.D."/>
            <person name="Gui C."/>
            <person name="Meng S."/>
            <person name="Li G."/>
            <person name="Viehrig K."/>
            <person name="Ye F."/>
            <person name="Su P."/>
            <person name="Kiefer A.F."/>
            <person name="Nichols A."/>
            <person name="Cepeda A.J."/>
            <person name="Yan W."/>
            <person name="Fan B."/>
            <person name="Jiang Y."/>
            <person name="Adhikari A."/>
            <person name="Zheng C.-J."/>
            <person name="Schuster L."/>
            <person name="Cowan T.M."/>
            <person name="Smanski M.J."/>
            <person name="Chevrette M.G."/>
            <person name="De Carvalho L.P.S."/>
            <person name="Shen B."/>
        </authorList>
    </citation>
    <scope>NUCLEOTIDE SEQUENCE [LARGE SCALE GENOMIC DNA]</scope>
    <source>
        <strain evidence="2 3">NPDC006286</strain>
    </source>
</reference>
<comment type="caution">
    <text evidence="2">The sequence shown here is derived from an EMBL/GenBank/DDBJ whole genome shotgun (WGS) entry which is preliminary data.</text>
</comment>
<gene>
    <name evidence="2" type="ORF">ABZ071_06130</name>
</gene>
<accession>A0ABV2VHP7</accession>
<dbReference type="Proteomes" id="UP001550348">
    <property type="component" value="Unassembled WGS sequence"/>
</dbReference>
<name>A0ABV2VHP7_9ACTN</name>
<dbReference type="RefSeq" id="WP_355663554.1">
    <property type="nucleotide sequence ID" value="NZ_JBEXRX010000010.1"/>
</dbReference>
<evidence type="ECO:0000313" key="3">
    <source>
        <dbReference type="Proteomes" id="UP001550348"/>
    </source>
</evidence>
<proteinExistence type="predicted"/>
<dbReference type="Pfam" id="PF21722">
    <property type="entry name" value="Gly_rich_2"/>
    <property type="match status" value="1"/>
</dbReference>
<organism evidence="2 3">
    <name type="scientific">Micromonospora fulviviridis</name>
    <dbReference type="NCBI Taxonomy" id="47860"/>
    <lineage>
        <taxon>Bacteria</taxon>
        <taxon>Bacillati</taxon>
        <taxon>Actinomycetota</taxon>
        <taxon>Actinomycetes</taxon>
        <taxon>Micromonosporales</taxon>
        <taxon>Micromonosporaceae</taxon>
        <taxon>Micromonospora</taxon>
    </lineage>
</organism>
<feature type="domain" description="Glycine-rich" evidence="1">
    <location>
        <begin position="104"/>
        <end position="300"/>
    </location>
</feature>
<protein>
    <recommendedName>
        <fullName evidence="1">Glycine-rich domain-containing protein</fullName>
    </recommendedName>
</protein>
<keyword evidence="3" id="KW-1185">Reference proteome</keyword>
<evidence type="ECO:0000313" key="2">
    <source>
        <dbReference type="EMBL" id="MEU0151497.1"/>
    </source>
</evidence>
<evidence type="ECO:0000259" key="1">
    <source>
        <dbReference type="Pfam" id="PF21722"/>
    </source>
</evidence>
<dbReference type="EMBL" id="JBEXRX010000010">
    <property type="protein sequence ID" value="MEU0151497.1"/>
    <property type="molecule type" value="Genomic_DNA"/>
</dbReference>
<sequence length="303" mass="28906">MSGNGKVPGLAVPVKALAEAVLEKAVRLGLTWRLRPATVTSVGADGTVRALHDGDSQAIRVTSMIGAVPVRSRVMVLKTPPAGNHIVGLVGSPGPGAPVQAFTQSGTFKVPAGARWIRAYGVGGGGGGGGVTGVSGANGAAGGGGGGGYCESVWSAAELPAEVQVTVGAGGAGGAFGAGVNGGDTSFGGLWTAGGGASAVGVNAVTGDQAGGRGNGGTAVGGNVLNSPGEYGDYNRILDQRHTFRGKGGNSLLGFGANSSGSVSGDAPDAQGWGGGGAGAIGQATSRRGGDGMGGIVIVEIVY</sequence>
<dbReference type="InterPro" id="IPR049304">
    <property type="entry name" value="Gly_rich_dom"/>
</dbReference>